<dbReference type="SMART" id="SM00710">
    <property type="entry name" value="PbH1"/>
    <property type="match status" value="9"/>
</dbReference>
<feature type="signal peptide" evidence="2">
    <location>
        <begin position="1"/>
        <end position="38"/>
    </location>
</feature>
<dbReference type="CDD" id="cd14490">
    <property type="entry name" value="CBM6-CBM35-CBM36_like_1"/>
    <property type="match status" value="1"/>
</dbReference>
<feature type="compositionally biased region" description="Low complexity" evidence="1">
    <location>
        <begin position="37"/>
        <end position="54"/>
    </location>
</feature>
<proteinExistence type="predicted"/>
<feature type="chain" id="PRO_5041720559" evidence="2">
    <location>
        <begin position="39"/>
        <end position="755"/>
    </location>
</feature>
<organism evidence="4">
    <name type="scientific">Streptantibioticus silvisoli</name>
    <dbReference type="NCBI Taxonomy" id="2705255"/>
    <lineage>
        <taxon>Bacteria</taxon>
        <taxon>Bacillati</taxon>
        <taxon>Actinomycetota</taxon>
        <taxon>Actinomycetes</taxon>
        <taxon>Kitasatosporales</taxon>
        <taxon>Streptomycetaceae</taxon>
        <taxon>Streptantibioticus</taxon>
    </lineage>
</organism>
<dbReference type="EMBL" id="JABXJJ020000069">
    <property type="protein sequence ID" value="MDI5974325.1"/>
    <property type="molecule type" value="Genomic_DNA"/>
</dbReference>
<keyword evidence="2" id="KW-0732">Signal</keyword>
<evidence type="ECO:0000256" key="1">
    <source>
        <dbReference type="SAM" id="MobiDB-lite"/>
    </source>
</evidence>
<dbReference type="Pfam" id="PF00754">
    <property type="entry name" value="F5_F8_type_C"/>
    <property type="match status" value="1"/>
</dbReference>
<name>A0AA90KJ96_9ACTN</name>
<dbReference type="RefSeq" id="WP_271313799.1">
    <property type="nucleotide sequence ID" value="NZ_JABXJJ020000069.1"/>
</dbReference>
<feature type="domain" description="F5/8 type C" evidence="3">
    <location>
        <begin position="603"/>
        <end position="755"/>
    </location>
</feature>
<dbReference type="Pfam" id="PF22815">
    <property type="entry name" value="CatAgl_D1"/>
    <property type="match status" value="1"/>
</dbReference>
<comment type="caution">
    <text evidence="4">The sequence shown here is derived from an EMBL/GenBank/DDBJ whole genome shotgun (WGS) entry which is preliminary data.</text>
</comment>
<sequence>MDSHPTPVRPASRRLTGRLIAAAAVCATAVALAAPASAAGPAPRPATTRPAAVTGGSGATVPFTTYEAENGSTNGTVIGPDYTQGTVASEASGRKAVQLSGTGQYVQFTLTAPANAIDVTYNLPQGSSGSLAVYVNGTRISQTLPVTSKYSYVNTGNIVGSKTHHLFDDSRLLLGQNLAVGAKVKVQVDSDSTGGPFTIDMAQFEQVAAAASQPSGSVSPTTYGADPTGAADSTNAFNQAITAARSGGKVLWIPQGVFTISSPLQVDGLTVIGAGMWYSELHGTHLFDLSNPQGGVKLENFAAFGEVTTRNDSSPDNFVNGSLGANSVVSGIWVQHEKCGLWLTGNNTNLQVTGNRILDTTADGVNINGTATGAVVSNNYVRNTGDDGLAMWSLNAADSNDSFLNNTVIQPNLANGIALYGGSNLTVKGNYVQDTNALGSGIAISNQAFASPFFPLSGTITVDSNTIERGGALNPNWNHPMGALRVDSYDYAITNPVNITNTVIKDSPYSAFEFVSGSGTGNAISGVTVNGATVTNSGTVVVQNETKGSATFSNVTATGVGAAGVYNCPYPTGTGTFSVVDGGGNSGWSSTWNDCTTWPTPNGGNPGGGGTPPGTGNLALNKTATDTGHQDVYVASNAVDGNANTYWESADNAFPASFTVDLGSAQPVGRLVLKLPPSTSWGARTQTLSVLDSTDNSSYSTVVASKGYTFDPNNGGNSVTITLPSGTSTRYLRLTFTANTAWSAGQLSEFEAYAS</sequence>
<dbReference type="InterPro" id="IPR000421">
    <property type="entry name" value="FA58C"/>
</dbReference>
<feature type="region of interest" description="Disordered" evidence="1">
    <location>
        <begin position="37"/>
        <end position="58"/>
    </location>
</feature>
<reference evidence="4" key="1">
    <citation type="submission" date="2023-05" db="EMBL/GenBank/DDBJ databases">
        <title>Streptantibioticus silvisoli sp. nov., acidotolerant actinomycetes 1 from pine litter.</title>
        <authorList>
            <person name="Swiecimska M."/>
            <person name="Golinska P."/>
            <person name="Sangal V."/>
            <person name="Wachnowicz B."/>
            <person name="Goodfellow M."/>
        </authorList>
    </citation>
    <scope>NUCLEOTIDE SEQUENCE</scope>
    <source>
        <strain evidence="4">SL13</strain>
    </source>
</reference>
<dbReference type="InterPro" id="IPR055149">
    <property type="entry name" value="Agl_cat_D2"/>
</dbReference>
<evidence type="ECO:0000313" key="4">
    <source>
        <dbReference type="EMBL" id="MDI5974325.1"/>
    </source>
</evidence>
<dbReference type="InterPro" id="IPR011050">
    <property type="entry name" value="Pectin_lyase_fold/virulence"/>
</dbReference>
<accession>A0AA90KJ96</accession>
<dbReference type="InterPro" id="IPR008979">
    <property type="entry name" value="Galactose-bd-like_sf"/>
</dbReference>
<evidence type="ECO:0000256" key="2">
    <source>
        <dbReference type="SAM" id="SignalP"/>
    </source>
</evidence>
<dbReference type="SUPFAM" id="SSF49785">
    <property type="entry name" value="Galactose-binding domain-like"/>
    <property type="match status" value="1"/>
</dbReference>
<dbReference type="InterPro" id="IPR033801">
    <property type="entry name" value="CBM6-CBM35-CBM36-like_1"/>
</dbReference>
<dbReference type="AlphaFoldDB" id="A0AA90KJ96"/>
<protein>
    <submittedName>
        <fullName evidence="4">Discoidin domain-containing protein</fullName>
    </submittedName>
</protein>
<dbReference type="Gene3D" id="2.60.120.260">
    <property type="entry name" value="Galactose-binding domain-like"/>
    <property type="match status" value="1"/>
</dbReference>
<evidence type="ECO:0000259" key="3">
    <source>
        <dbReference type="PROSITE" id="PS50022"/>
    </source>
</evidence>
<dbReference type="InterPro" id="IPR006626">
    <property type="entry name" value="PbH1"/>
</dbReference>
<dbReference type="PROSITE" id="PS50022">
    <property type="entry name" value="FA58C_3"/>
    <property type="match status" value="1"/>
</dbReference>
<dbReference type="SUPFAM" id="SSF51126">
    <property type="entry name" value="Pectin lyase-like"/>
    <property type="match status" value="1"/>
</dbReference>
<dbReference type="InterPro" id="IPR012334">
    <property type="entry name" value="Pectin_lyas_fold"/>
</dbReference>
<dbReference type="Gene3D" id="2.160.20.10">
    <property type="entry name" value="Single-stranded right-handed beta-helix, Pectin lyase-like"/>
    <property type="match status" value="1"/>
</dbReference>
<dbReference type="Pfam" id="PF22816">
    <property type="entry name" value="CatAgl_D2"/>
    <property type="match status" value="1"/>
</dbReference>
<gene>
    <name evidence="4" type="ORF">POF50_034115</name>
</gene>